<feature type="transmembrane region" description="Helical" evidence="6">
    <location>
        <begin position="106"/>
        <end position="126"/>
    </location>
</feature>
<dbReference type="Proteomes" id="UP000391834">
    <property type="component" value="Unassembled WGS sequence"/>
</dbReference>
<feature type="transmembrane region" description="Helical" evidence="6">
    <location>
        <begin position="172"/>
        <end position="194"/>
    </location>
</feature>
<feature type="transmembrane region" description="Helical" evidence="6">
    <location>
        <begin position="291"/>
        <end position="310"/>
    </location>
</feature>
<dbReference type="SUPFAM" id="SSF103473">
    <property type="entry name" value="MFS general substrate transporter"/>
    <property type="match status" value="1"/>
</dbReference>
<feature type="transmembrane region" description="Helical" evidence="6">
    <location>
        <begin position="316"/>
        <end position="339"/>
    </location>
</feature>
<feature type="transmembrane region" description="Helical" evidence="6">
    <location>
        <begin position="21"/>
        <end position="42"/>
    </location>
</feature>
<feature type="transmembrane region" description="Helical" evidence="6">
    <location>
        <begin position="259"/>
        <end position="279"/>
    </location>
</feature>
<dbReference type="GO" id="GO:0016020">
    <property type="term" value="C:membrane"/>
    <property type="evidence" value="ECO:0007669"/>
    <property type="project" value="UniProtKB-SubCell"/>
</dbReference>
<dbReference type="GO" id="GO:0022857">
    <property type="term" value="F:transmembrane transporter activity"/>
    <property type="evidence" value="ECO:0007669"/>
    <property type="project" value="InterPro"/>
</dbReference>
<dbReference type="InterPro" id="IPR004752">
    <property type="entry name" value="AmpG_permease/AT-1"/>
</dbReference>
<evidence type="ECO:0000313" key="9">
    <source>
        <dbReference type="Proteomes" id="UP000391834"/>
    </source>
</evidence>
<keyword evidence="2" id="KW-0813">Transport</keyword>
<feature type="domain" description="Major facilitator superfamily (MFS) profile" evidence="7">
    <location>
        <begin position="176"/>
        <end position="413"/>
    </location>
</feature>
<protein>
    <recommendedName>
        <fullName evidence="7">Major facilitator superfamily (MFS) profile domain-containing protein</fullName>
    </recommendedName>
</protein>
<dbReference type="PANTHER" id="PTHR12778">
    <property type="entry name" value="SOLUTE CARRIER FAMILY 33 ACETYL-COA TRANSPORTER -RELATED"/>
    <property type="match status" value="1"/>
</dbReference>
<comment type="subcellular location">
    <subcellularLocation>
        <location evidence="1">Membrane</location>
        <topology evidence="1">Multi-pass membrane protein</topology>
    </subcellularLocation>
</comment>
<dbReference type="InterPro" id="IPR020846">
    <property type="entry name" value="MFS_dom"/>
</dbReference>
<evidence type="ECO:0000313" key="8">
    <source>
        <dbReference type="EMBL" id="GET34299.1"/>
    </source>
</evidence>
<organism evidence="8 9">
    <name type="scientific">Prolixibacter bellariivorans</name>
    <dbReference type="NCBI Taxonomy" id="314319"/>
    <lineage>
        <taxon>Bacteria</taxon>
        <taxon>Pseudomonadati</taxon>
        <taxon>Bacteroidota</taxon>
        <taxon>Bacteroidia</taxon>
        <taxon>Marinilabiliales</taxon>
        <taxon>Prolixibacteraceae</taxon>
        <taxon>Prolixibacter</taxon>
    </lineage>
</organism>
<gene>
    <name evidence="8" type="ORF">PbJCM13498_31620</name>
</gene>
<keyword evidence="9" id="KW-1185">Reference proteome</keyword>
<sequence>MSLLKTFRVDKTQPVHPITFMFLYMPFGIFNGFISVTMGFLLTKAGVSLAGVASIVSLPYLPNILKFLWAPLVDTTLTVKTWYRIANVGTVIGILATSVIPHNSHFLPLLMVVVFLTAVANTNIAMTTESLIAQEVPDEHKGRAGGWLQAGNLGGFGIGGGAGIWLTERMPAHWISGAVIALVSLLCGLGLLFLKDPAPFKREETYLKTIGTLGKEIWVLVKSRGGFLALTLCFLPVGSGAASNLWSSISGDWHASPDAVALAVGIVGGVASAIGSLLGGWIADKMDRKKAYILFGLLEGGAALLMALSPRTQLMFMIWTTIYAITVGLAFAGFSAFVLEAIGKVGAATKYNFFAALSNIPIYSMIFVDEWAHNKWSSTGILTAETVMPVLGAILFISVLFFSRMKPETVRKD</sequence>
<keyword evidence="3 6" id="KW-0812">Transmembrane</keyword>
<proteinExistence type="predicted"/>
<dbReference type="InterPro" id="IPR036259">
    <property type="entry name" value="MFS_trans_sf"/>
</dbReference>
<feature type="transmembrane region" description="Helical" evidence="6">
    <location>
        <begin position="380"/>
        <end position="402"/>
    </location>
</feature>
<keyword evidence="4 6" id="KW-1133">Transmembrane helix</keyword>
<feature type="transmembrane region" description="Helical" evidence="6">
    <location>
        <begin position="147"/>
        <end position="166"/>
    </location>
</feature>
<dbReference type="PANTHER" id="PTHR12778:SF10">
    <property type="entry name" value="MAJOR FACILITATOR SUPERFAMILY DOMAIN-CONTAINING PROTEIN 3"/>
    <property type="match status" value="1"/>
</dbReference>
<evidence type="ECO:0000256" key="2">
    <source>
        <dbReference type="ARBA" id="ARBA00022448"/>
    </source>
</evidence>
<evidence type="ECO:0000256" key="5">
    <source>
        <dbReference type="ARBA" id="ARBA00023136"/>
    </source>
</evidence>
<dbReference type="Pfam" id="PF07690">
    <property type="entry name" value="MFS_1"/>
    <property type="match status" value="1"/>
</dbReference>
<evidence type="ECO:0000259" key="7">
    <source>
        <dbReference type="PROSITE" id="PS50850"/>
    </source>
</evidence>
<dbReference type="AlphaFoldDB" id="A0A5M4B2A5"/>
<accession>A0A5M4B2A5</accession>
<feature type="transmembrane region" description="Helical" evidence="6">
    <location>
        <begin position="351"/>
        <end position="368"/>
    </location>
</feature>
<reference evidence="8 9" key="1">
    <citation type="submission" date="2019-10" db="EMBL/GenBank/DDBJ databases">
        <title>Prolixibacter strains distinguished by the presence of nitrate reductase genes were adept at nitrate-dependent anaerobic corrosion of metallic iron and carbon steel.</title>
        <authorList>
            <person name="Iino T."/>
            <person name="Shono N."/>
            <person name="Ito K."/>
            <person name="Nakamura R."/>
            <person name="Sueoka K."/>
            <person name="Harayama S."/>
            <person name="Ohkuma M."/>
        </authorList>
    </citation>
    <scope>NUCLEOTIDE SEQUENCE [LARGE SCALE GENOMIC DNA]</scope>
    <source>
        <strain evidence="8 9">JCM 13498</strain>
    </source>
</reference>
<feature type="transmembrane region" description="Helical" evidence="6">
    <location>
        <begin position="48"/>
        <end position="69"/>
    </location>
</feature>
<dbReference type="EMBL" id="BLAX01000001">
    <property type="protein sequence ID" value="GET34299.1"/>
    <property type="molecule type" value="Genomic_DNA"/>
</dbReference>
<comment type="caution">
    <text evidence="8">The sequence shown here is derived from an EMBL/GenBank/DDBJ whole genome shotgun (WGS) entry which is preliminary data.</text>
</comment>
<dbReference type="OrthoDB" id="924673at2"/>
<feature type="transmembrane region" description="Helical" evidence="6">
    <location>
        <begin position="81"/>
        <end position="100"/>
    </location>
</feature>
<evidence type="ECO:0000256" key="1">
    <source>
        <dbReference type="ARBA" id="ARBA00004141"/>
    </source>
</evidence>
<keyword evidence="5 6" id="KW-0472">Membrane</keyword>
<name>A0A5M4B2A5_9BACT</name>
<dbReference type="PROSITE" id="PS50850">
    <property type="entry name" value="MFS"/>
    <property type="match status" value="1"/>
</dbReference>
<evidence type="ECO:0000256" key="3">
    <source>
        <dbReference type="ARBA" id="ARBA00022692"/>
    </source>
</evidence>
<feature type="transmembrane region" description="Helical" evidence="6">
    <location>
        <begin position="227"/>
        <end position="247"/>
    </location>
</feature>
<evidence type="ECO:0000256" key="4">
    <source>
        <dbReference type="ARBA" id="ARBA00022989"/>
    </source>
</evidence>
<dbReference type="InterPro" id="IPR011701">
    <property type="entry name" value="MFS"/>
</dbReference>
<evidence type="ECO:0000256" key="6">
    <source>
        <dbReference type="SAM" id="Phobius"/>
    </source>
</evidence>
<dbReference type="Gene3D" id="1.20.1250.20">
    <property type="entry name" value="MFS general substrate transporter like domains"/>
    <property type="match status" value="2"/>
</dbReference>